<accession>A0A4C1ZCC2</accession>
<feature type="region of interest" description="Disordered" evidence="1">
    <location>
        <begin position="170"/>
        <end position="196"/>
    </location>
</feature>
<organism evidence="2 3">
    <name type="scientific">Eumeta variegata</name>
    <name type="common">Bagworm moth</name>
    <name type="synonym">Eumeta japonica</name>
    <dbReference type="NCBI Taxonomy" id="151549"/>
    <lineage>
        <taxon>Eukaryota</taxon>
        <taxon>Metazoa</taxon>
        <taxon>Ecdysozoa</taxon>
        <taxon>Arthropoda</taxon>
        <taxon>Hexapoda</taxon>
        <taxon>Insecta</taxon>
        <taxon>Pterygota</taxon>
        <taxon>Neoptera</taxon>
        <taxon>Endopterygota</taxon>
        <taxon>Lepidoptera</taxon>
        <taxon>Glossata</taxon>
        <taxon>Ditrysia</taxon>
        <taxon>Tineoidea</taxon>
        <taxon>Psychidae</taxon>
        <taxon>Oiketicinae</taxon>
        <taxon>Eumeta</taxon>
    </lineage>
</organism>
<name>A0A4C1ZCC2_EUMVA</name>
<evidence type="ECO:0000256" key="1">
    <source>
        <dbReference type="SAM" id="MobiDB-lite"/>
    </source>
</evidence>
<comment type="caution">
    <text evidence="2">The sequence shown here is derived from an EMBL/GenBank/DDBJ whole genome shotgun (WGS) entry which is preliminary data.</text>
</comment>
<gene>
    <name evidence="2" type="ORF">EVAR_64619_1</name>
</gene>
<proteinExistence type="predicted"/>
<dbReference type="Proteomes" id="UP000299102">
    <property type="component" value="Unassembled WGS sequence"/>
</dbReference>
<protein>
    <submittedName>
        <fullName evidence="2">Uncharacterized protein</fullName>
    </submittedName>
</protein>
<evidence type="ECO:0000313" key="3">
    <source>
        <dbReference type="Proteomes" id="UP000299102"/>
    </source>
</evidence>
<evidence type="ECO:0000313" key="2">
    <source>
        <dbReference type="EMBL" id="GBP84589.1"/>
    </source>
</evidence>
<dbReference type="AlphaFoldDB" id="A0A4C1ZCC2"/>
<sequence length="196" mass="22266">MLDVHLHPRLRPFSNDLENGGWFVYLLLFFSPIQLYLSDNEEIIEGDVDFSVPTGATSTKSSTRRRQEWETRLGRLSNERPARPCPDVRRSDYKVISFYGNTGVLPSCYIVRGTRSFVELRSLVTLMQRCAHASCPPLFARQRLPIGHYLVDAEASNRFSLKRLPHEAIDTRNHAIGPTTSKPPRDDPPSARLSSV</sequence>
<dbReference type="EMBL" id="BGZK01001688">
    <property type="protein sequence ID" value="GBP84589.1"/>
    <property type="molecule type" value="Genomic_DNA"/>
</dbReference>
<reference evidence="2 3" key="1">
    <citation type="journal article" date="2019" name="Commun. Biol.">
        <title>The bagworm genome reveals a unique fibroin gene that provides high tensile strength.</title>
        <authorList>
            <person name="Kono N."/>
            <person name="Nakamura H."/>
            <person name="Ohtoshi R."/>
            <person name="Tomita M."/>
            <person name="Numata K."/>
            <person name="Arakawa K."/>
        </authorList>
    </citation>
    <scope>NUCLEOTIDE SEQUENCE [LARGE SCALE GENOMIC DNA]</scope>
</reference>
<keyword evidence="3" id="KW-1185">Reference proteome</keyword>